<keyword evidence="2" id="KW-1133">Transmembrane helix</keyword>
<name>A0AAV8BSP6_9POAL</name>
<dbReference type="InterPro" id="IPR026961">
    <property type="entry name" value="PGG_dom"/>
</dbReference>
<feature type="domain" description="PGG" evidence="3">
    <location>
        <begin position="651"/>
        <end position="763"/>
    </location>
</feature>
<feature type="compositionally biased region" description="Basic and acidic residues" evidence="1">
    <location>
        <begin position="348"/>
        <end position="363"/>
    </location>
</feature>
<evidence type="ECO:0000256" key="1">
    <source>
        <dbReference type="SAM" id="MobiDB-lite"/>
    </source>
</evidence>
<dbReference type="Gene3D" id="1.25.40.20">
    <property type="entry name" value="Ankyrin repeat-containing domain"/>
    <property type="match status" value="2"/>
</dbReference>
<dbReference type="InterPro" id="IPR036770">
    <property type="entry name" value="Ankyrin_rpt-contain_sf"/>
</dbReference>
<sequence>MASPFDQSPQNTQQFPTNSKSSDDGIHTTETAPPCDESLQKELRKELFRAAMNREWKKLLELYKNKQVQNQKITRSKDTVLHVAMSGAPEYTVLKLLEIVCQNNSPEEIKSILGSENDGGDTTLHLAASLGLEVICYKITQMCPELVTTARNKLQETPLFTAVHHGKTKTFFVLEAAIHKQQGLKSYKDCLLRDITHCRRSDGSNILHSAIIGRHFGLAYEIIYLYPELVNCVNSRGESPLYILACMPSVFQSGTQFGIFDTIIYYCTNTEKLKLKFNFQEKKQYNSQQVILKDKKEPLPVTYKTCVDLYSLLKEMMSATFNTVASSLRIGICKACCGSDDEENQAEAQKEDESRSSENQEQRRRISLNYDVPLLFLKNIIKLLLVFLGSGRLQKIEQLKQTHRDALKIMEEMVDRSSLWEYIDSSGRMKPPEPVELPELKSLLFLTTLTDQENTDSEEKHTSPSKVKNTENDIMTTAVEEGRDILKKILEKLSVEAKNGDKKDTVLTGPDTRSPVLIAAMCGITEMVKRILETFPVALLDEDADKKNIVLLAAEHRQVHVYNFMLKLQTMKEQAFRKLDYKGNSILHLAAAVVPNTNTGVALQMQREIKWYKYVANSMDENILTKYNYEGRTAEDVFTITYEAQFKESREWLNSAANSFSVVATLIVTIAYMASSTVPGGFNGQSGFPIFQNDPDFQVFTLASLIALCFAVAALITFLGIIIRPCRIWDFEKAIPIKLIFGFTCSIISIGAMLVSFCAGHSFTVEGKLRSSAFVLYGVLCIPVFFSIKWLSNLYTSLGDNLLQSTFILLVRHIHICHQRLLSYYIWVRLDRCGKKGRRKEVGRSIGKCVTL</sequence>
<comment type="caution">
    <text evidence="4">The sequence shown here is derived from an EMBL/GenBank/DDBJ whole genome shotgun (WGS) entry which is preliminary data.</text>
</comment>
<feature type="transmembrane region" description="Helical" evidence="2">
    <location>
        <begin position="656"/>
        <end position="677"/>
    </location>
</feature>
<evidence type="ECO:0000259" key="3">
    <source>
        <dbReference type="Pfam" id="PF13962"/>
    </source>
</evidence>
<organism evidence="4 5">
    <name type="scientific">Rhynchospora pubera</name>
    <dbReference type="NCBI Taxonomy" id="906938"/>
    <lineage>
        <taxon>Eukaryota</taxon>
        <taxon>Viridiplantae</taxon>
        <taxon>Streptophyta</taxon>
        <taxon>Embryophyta</taxon>
        <taxon>Tracheophyta</taxon>
        <taxon>Spermatophyta</taxon>
        <taxon>Magnoliopsida</taxon>
        <taxon>Liliopsida</taxon>
        <taxon>Poales</taxon>
        <taxon>Cyperaceae</taxon>
        <taxon>Cyperoideae</taxon>
        <taxon>Rhynchosporeae</taxon>
        <taxon>Rhynchospora</taxon>
    </lineage>
</organism>
<dbReference type="PANTHER" id="PTHR24177:SF103">
    <property type="entry name" value="PGG DOMAIN-CONTAINING PROTEIN"/>
    <property type="match status" value="1"/>
</dbReference>
<evidence type="ECO:0000256" key="2">
    <source>
        <dbReference type="SAM" id="Phobius"/>
    </source>
</evidence>
<dbReference type="SUPFAM" id="SSF48403">
    <property type="entry name" value="Ankyrin repeat"/>
    <property type="match status" value="2"/>
</dbReference>
<feature type="compositionally biased region" description="Polar residues" evidence="1">
    <location>
        <begin position="1"/>
        <end position="20"/>
    </location>
</feature>
<feature type="transmembrane region" description="Helical" evidence="2">
    <location>
        <begin position="697"/>
        <end position="723"/>
    </location>
</feature>
<feature type="region of interest" description="Disordered" evidence="1">
    <location>
        <begin position="1"/>
        <end position="35"/>
    </location>
</feature>
<dbReference type="PANTHER" id="PTHR24177">
    <property type="entry name" value="CASKIN"/>
    <property type="match status" value="1"/>
</dbReference>
<keyword evidence="2" id="KW-0812">Transmembrane</keyword>
<feature type="transmembrane region" description="Helical" evidence="2">
    <location>
        <begin position="735"/>
        <end position="757"/>
    </location>
</feature>
<dbReference type="Proteomes" id="UP001140206">
    <property type="component" value="Chromosome 5"/>
</dbReference>
<dbReference type="AlphaFoldDB" id="A0AAV8BSP6"/>
<dbReference type="EMBL" id="JAMFTS010000005">
    <property type="protein sequence ID" value="KAJ4746144.1"/>
    <property type="molecule type" value="Genomic_DNA"/>
</dbReference>
<protein>
    <recommendedName>
        <fullName evidence="3">PGG domain-containing protein</fullName>
    </recommendedName>
</protein>
<keyword evidence="2" id="KW-0472">Membrane</keyword>
<evidence type="ECO:0000313" key="5">
    <source>
        <dbReference type="Proteomes" id="UP001140206"/>
    </source>
</evidence>
<gene>
    <name evidence="4" type="ORF">LUZ62_080549</name>
</gene>
<feature type="region of interest" description="Disordered" evidence="1">
    <location>
        <begin position="344"/>
        <end position="363"/>
    </location>
</feature>
<keyword evidence="5" id="KW-1185">Reference proteome</keyword>
<feature type="transmembrane region" description="Helical" evidence="2">
    <location>
        <begin position="769"/>
        <end position="788"/>
    </location>
</feature>
<accession>A0AAV8BSP6</accession>
<dbReference type="GO" id="GO:0016020">
    <property type="term" value="C:membrane"/>
    <property type="evidence" value="ECO:0007669"/>
    <property type="project" value="TreeGrafter"/>
</dbReference>
<dbReference type="Pfam" id="PF13962">
    <property type="entry name" value="PGG"/>
    <property type="match status" value="1"/>
</dbReference>
<reference evidence="4" key="1">
    <citation type="submission" date="2022-08" db="EMBL/GenBank/DDBJ databases">
        <authorList>
            <person name="Marques A."/>
        </authorList>
    </citation>
    <scope>NUCLEOTIDE SEQUENCE</scope>
    <source>
        <strain evidence="4">RhyPub2mFocal</strain>
        <tissue evidence="4">Leaves</tissue>
    </source>
</reference>
<proteinExistence type="predicted"/>
<evidence type="ECO:0000313" key="4">
    <source>
        <dbReference type="EMBL" id="KAJ4746144.1"/>
    </source>
</evidence>